<dbReference type="Pfam" id="PF25904">
    <property type="entry name" value="Tmrp11_N"/>
    <property type="match status" value="1"/>
</dbReference>
<feature type="domain" description="tRNA (guanine(10)-N(2))-methyltransferase TRMT11 N-terminal" evidence="3">
    <location>
        <begin position="2"/>
        <end position="121"/>
    </location>
</feature>
<accession>A0A2K3KIH5</accession>
<dbReference type="Proteomes" id="UP000236291">
    <property type="component" value="Unassembled WGS sequence"/>
</dbReference>
<dbReference type="AlphaFoldDB" id="A0A2K3KIH5"/>
<evidence type="ECO:0000256" key="1">
    <source>
        <dbReference type="ARBA" id="ARBA00022603"/>
    </source>
</evidence>
<reference evidence="5 6" key="2">
    <citation type="journal article" date="2017" name="Front. Plant Sci.">
        <title>Gene Classification and Mining of Molecular Markers Useful in Red Clover (Trifolium pratense) Breeding.</title>
        <authorList>
            <person name="Istvanek J."/>
            <person name="Dluhosova J."/>
            <person name="Dluhos P."/>
            <person name="Patkova L."/>
            <person name="Nedelnik J."/>
            <person name="Repkova J."/>
        </authorList>
    </citation>
    <scope>NUCLEOTIDE SEQUENCE [LARGE SCALE GENOMIC DNA]</scope>
    <source>
        <strain evidence="6">cv. Tatra</strain>
        <tissue evidence="5">Young leaves</tissue>
    </source>
</reference>
<dbReference type="InterPro" id="IPR059073">
    <property type="entry name" value="TRMT11_N"/>
</dbReference>
<organism evidence="5 6">
    <name type="scientific">Trifolium pratense</name>
    <name type="common">Red clover</name>
    <dbReference type="NCBI Taxonomy" id="57577"/>
    <lineage>
        <taxon>Eukaryota</taxon>
        <taxon>Viridiplantae</taxon>
        <taxon>Streptophyta</taxon>
        <taxon>Embryophyta</taxon>
        <taxon>Tracheophyta</taxon>
        <taxon>Spermatophyta</taxon>
        <taxon>Magnoliopsida</taxon>
        <taxon>eudicotyledons</taxon>
        <taxon>Gunneridae</taxon>
        <taxon>Pentapetalae</taxon>
        <taxon>rosids</taxon>
        <taxon>fabids</taxon>
        <taxon>Fabales</taxon>
        <taxon>Fabaceae</taxon>
        <taxon>Papilionoideae</taxon>
        <taxon>50 kb inversion clade</taxon>
        <taxon>NPAAA clade</taxon>
        <taxon>Hologalegina</taxon>
        <taxon>IRL clade</taxon>
        <taxon>Trifolieae</taxon>
        <taxon>Trifolium</taxon>
    </lineage>
</organism>
<reference evidence="5 6" key="1">
    <citation type="journal article" date="2014" name="Am. J. Bot.">
        <title>Genome assembly and annotation for red clover (Trifolium pratense; Fabaceae).</title>
        <authorList>
            <person name="Istvanek J."/>
            <person name="Jaros M."/>
            <person name="Krenek A."/>
            <person name="Repkova J."/>
        </authorList>
    </citation>
    <scope>NUCLEOTIDE SEQUENCE [LARGE SCALE GENOMIC DNA]</scope>
    <source>
        <strain evidence="6">cv. Tatra</strain>
        <tissue evidence="5">Young leaves</tissue>
    </source>
</reference>
<dbReference type="EMBL" id="ASHM01097738">
    <property type="protein sequence ID" value="PNX66063.1"/>
    <property type="molecule type" value="Genomic_DNA"/>
</dbReference>
<dbReference type="ExpressionAtlas" id="A0A2K3KIH5">
    <property type="expression patterns" value="baseline"/>
</dbReference>
<proteinExistence type="predicted"/>
<protein>
    <submittedName>
        <fullName evidence="5">tRNA (Guanine(10)-N2)-methyltransferase</fullName>
    </submittedName>
</protein>
<dbReference type="GO" id="GO:0005737">
    <property type="term" value="C:cytoplasm"/>
    <property type="evidence" value="ECO:0007669"/>
    <property type="project" value="TreeGrafter"/>
</dbReference>
<keyword evidence="2 5" id="KW-0808">Transferase</keyword>
<dbReference type="PANTHER" id="PTHR13370:SF3">
    <property type="entry name" value="TRNA (GUANINE(10)-N2)-METHYLTRANSFERASE HOMOLOG"/>
    <property type="match status" value="1"/>
</dbReference>
<evidence type="ECO:0000313" key="6">
    <source>
        <dbReference type="Proteomes" id="UP000236291"/>
    </source>
</evidence>
<keyword evidence="1 5" id="KW-0489">Methyltransferase</keyword>
<gene>
    <name evidence="4" type="ORF">L195_g054868</name>
    <name evidence="5" type="ORF">L195_g054880</name>
</gene>
<evidence type="ECO:0000259" key="3">
    <source>
        <dbReference type="Pfam" id="PF25904"/>
    </source>
</evidence>
<evidence type="ECO:0000256" key="2">
    <source>
        <dbReference type="ARBA" id="ARBA00022679"/>
    </source>
</evidence>
<dbReference type="GO" id="GO:0008168">
    <property type="term" value="F:methyltransferase activity"/>
    <property type="evidence" value="ECO:0007669"/>
    <property type="project" value="UniProtKB-KW"/>
</dbReference>
<comment type="caution">
    <text evidence="5">The sequence shown here is derived from an EMBL/GenBank/DDBJ whole genome shotgun (WGS) entry which is preliminary data.</text>
</comment>
<dbReference type="EMBL" id="ASHM01097657">
    <property type="protein sequence ID" value="PNX66051.1"/>
    <property type="molecule type" value="Genomic_DNA"/>
</dbReference>
<evidence type="ECO:0000313" key="5">
    <source>
        <dbReference type="EMBL" id="PNX66063.1"/>
    </source>
</evidence>
<name>A0A2K3KIH5_TRIPR</name>
<dbReference type="PANTHER" id="PTHR13370">
    <property type="entry name" value="RNA METHYLASE-RELATED"/>
    <property type="match status" value="1"/>
</dbReference>
<dbReference type="STRING" id="57577.A0A2K3KIH5"/>
<dbReference type="GO" id="GO:0032259">
    <property type="term" value="P:methylation"/>
    <property type="evidence" value="ECO:0007669"/>
    <property type="project" value="UniProtKB-KW"/>
</dbReference>
<feature type="non-terminal residue" evidence="5">
    <location>
        <position position="123"/>
    </location>
</feature>
<sequence>MWYLCVFFHRYLDYRKPEVESLAELFGAFKDNQNDVVHPQLQWKLPLHHHPDSPFHLVNLPSEEIARNIANRSILVKGMYELWGEGGSYEELKESILSYPDERKLPYLDSNSTFRITVDTFGK</sequence>
<evidence type="ECO:0000313" key="4">
    <source>
        <dbReference type="EMBL" id="PNX66051.1"/>
    </source>
</evidence>